<dbReference type="PRINTS" id="PR00989">
    <property type="entry name" value="ADENOKINASE"/>
</dbReference>
<comment type="cofactor">
    <cofactor evidence="13">
        <name>Mg(2+)</name>
        <dbReference type="ChEBI" id="CHEBI:18420"/>
    </cofactor>
    <text evidence="13">Binds 3 Mg(2+) ions per subunit.</text>
</comment>
<dbReference type="Proteomes" id="UP000015104">
    <property type="component" value="Unassembled WGS sequence"/>
</dbReference>
<comment type="subcellular location">
    <subcellularLocation>
        <location evidence="13">Nucleus</location>
    </subcellularLocation>
</comment>
<evidence type="ECO:0000256" key="11">
    <source>
        <dbReference type="ARBA" id="ARBA00068771"/>
    </source>
</evidence>
<dbReference type="OMA" id="RTMCTYL"/>
<evidence type="ECO:0000256" key="8">
    <source>
        <dbReference type="ARBA" id="ARBA00022840"/>
    </source>
</evidence>
<dbReference type="InterPro" id="IPR011611">
    <property type="entry name" value="PfkB_dom"/>
</dbReference>
<evidence type="ECO:0000256" key="1">
    <source>
        <dbReference type="ARBA" id="ARBA00004801"/>
    </source>
</evidence>
<dbReference type="GO" id="GO:0006166">
    <property type="term" value="P:purine ribonucleoside salvage"/>
    <property type="evidence" value="ECO:0007669"/>
    <property type="project" value="UniProtKB-KW"/>
</dbReference>
<keyword evidence="16" id="KW-1185">Reference proteome</keyword>
<dbReference type="eggNOG" id="KOG2854">
    <property type="taxonomic scope" value="Eukaryota"/>
</dbReference>
<reference evidence="16" key="1">
    <citation type="submission" date="2011-08" db="EMBL/GenBank/DDBJ databases">
        <authorList>
            <person name="Rombauts S."/>
        </authorList>
    </citation>
    <scope>NUCLEOTIDE SEQUENCE</scope>
    <source>
        <strain evidence="16">London</strain>
    </source>
</reference>
<feature type="active site" description="Proton acceptor" evidence="12">
    <location>
        <position position="305"/>
    </location>
</feature>
<evidence type="ECO:0000256" key="3">
    <source>
        <dbReference type="ARBA" id="ARBA00012119"/>
    </source>
</evidence>
<keyword evidence="9 13" id="KW-0460">Magnesium</keyword>
<dbReference type="PANTHER" id="PTHR45769:SF3">
    <property type="entry name" value="ADENOSINE KINASE"/>
    <property type="match status" value="1"/>
</dbReference>
<comment type="subunit">
    <text evidence="13">Monomer.</text>
</comment>
<dbReference type="GO" id="GO:0005524">
    <property type="term" value="F:ATP binding"/>
    <property type="evidence" value="ECO:0007669"/>
    <property type="project" value="UniProtKB-UniRule"/>
</dbReference>
<dbReference type="PANTHER" id="PTHR45769">
    <property type="entry name" value="ADENOSINE KINASE"/>
    <property type="match status" value="1"/>
</dbReference>
<dbReference type="PROSITE" id="PS00584">
    <property type="entry name" value="PFKB_KINASES_2"/>
    <property type="match status" value="1"/>
</dbReference>
<evidence type="ECO:0000256" key="5">
    <source>
        <dbReference type="ARBA" id="ARBA00022726"/>
    </source>
</evidence>
<keyword evidence="13" id="KW-0539">Nucleus</keyword>
<keyword evidence="5 13" id="KW-0660">Purine salvage</keyword>
<dbReference type="GO" id="GO:0004001">
    <property type="term" value="F:adenosine kinase activity"/>
    <property type="evidence" value="ECO:0007669"/>
    <property type="project" value="UniProtKB-UniRule"/>
</dbReference>
<organism evidence="15 16">
    <name type="scientific">Tetranychus urticae</name>
    <name type="common">Two-spotted spider mite</name>
    <dbReference type="NCBI Taxonomy" id="32264"/>
    <lineage>
        <taxon>Eukaryota</taxon>
        <taxon>Metazoa</taxon>
        <taxon>Ecdysozoa</taxon>
        <taxon>Arthropoda</taxon>
        <taxon>Chelicerata</taxon>
        <taxon>Arachnida</taxon>
        <taxon>Acari</taxon>
        <taxon>Acariformes</taxon>
        <taxon>Trombidiformes</taxon>
        <taxon>Prostigmata</taxon>
        <taxon>Eleutherengona</taxon>
        <taxon>Raphignathae</taxon>
        <taxon>Tetranychoidea</taxon>
        <taxon>Tetranychidae</taxon>
        <taxon>Tetranychus</taxon>
    </lineage>
</organism>
<keyword evidence="7 13" id="KW-0418">Kinase</keyword>
<keyword evidence="6 13" id="KW-0547">Nucleotide-binding</keyword>
<comment type="function">
    <text evidence="13">ATP dependent phosphorylation of adenosine and other related nucleoside analogs to monophosphate derivatives.</text>
</comment>
<dbReference type="InterPro" id="IPR002173">
    <property type="entry name" value="Carboh/pur_kinase_PfkB_CS"/>
</dbReference>
<dbReference type="CDD" id="cd01168">
    <property type="entry name" value="adenosine_kinase"/>
    <property type="match status" value="1"/>
</dbReference>
<dbReference type="HOGENOM" id="CLU_045832_0_0_1"/>
<comment type="catalytic activity">
    <reaction evidence="10 13">
        <text>adenosine + ATP = AMP + ADP + H(+)</text>
        <dbReference type="Rhea" id="RHEA:20824"/>
        <dbReference type="ChEBI" id="CHEBI:15378"/>
        <dbReference type="ChEBI" id="CHEBI:16335"/>
        <dbReference type="ChEBI" id="CHEBI:30616"/>
        <dbReference type="ChEBI" id="CHEBI:456215"/>
        <dbReference type="ChEBI" id="CHEBI:456216"/>
        <dbReference type="EC" id="2.7.1.20"/>
    </reaction>
</comment>
<evidence type="ECO:0000256" key="4">
    <source>
        <dbReference type="ARBA" id="ARBA00022679"/>
    </source>
</evidence>
<name>T1L227_TETUR</name>
<dbReference type="Pfam" id="PF00294">
    <property type="entry name" value="PfkB"/>
    <property type="match status" value="1"/>
</dbReference>
<dbReference type="KEGG" id="tut:107369447"/>
<dbReference type="SUPFAM" id="SSF53613">
    <property type="entry name" value="Ribokinase-like"/>
    <property type="match status" value="1"/>
</dbReference>
<dbReference type="OrthoDB" id="432447at2759"/>
<dbReference type="GO" id="GO:0006144">
    <property type="term" value="P:purine nucleobase metabolic process"/>
    <property type="evidence" value="ECO:0007669"/>
    <property type="project" value="TreeGrafter"/>
</dbReference>
<dbReference type="GO" id="GO:0044209">
    <property type="term" value="P:AMP salvage"/>
    <property type="evidence" value="ECO:0007669"/>
    <property type="project" value="UniProtKB-UniRule"/>
</dbReference>
<comment type="similarity">
    <text evidence="2 13">Belongs to the carbohydrate kinase PfkB family.</text>
</comment>
<feature type="domain" description="Carbohydrate kinase PfkB" evidence="14">
    <location>
        <begin position="30"/>
        <end position="346"/>
    </location>
</feature>
<dbReference type="STRING" id="32264.T1L227"/>
<dbReference type="EnsemblMetazoa" id="tetur32g01790.1">
    <property type="protein sequence ID" value="tetur32g01790.1"/>
    <property type="gene ID" value="tetur32g01790"/>
</dbReference>
<dbReference type="Gene3D" id="3.30.1110.10">
    <property type="match status" value="1"/>
</dbReference>
<evidence type="ECO:0000256" key="6">
    <source>
        <dbReference type="ARBA" id="ARBA00022741"/>
    </source>
</evidence>
<protein>
    <recommendedName>
        <fullName evidence="11 13">Adenosine kinase</fullName>
        <shortName evidence="13">AK</shortName>
        <ecNumber evidence="3 13">2.7.1.20</ecNumber>
    </recommendedName>
    <alternativeName>
        <fullName evidence="13">Adenosine 5'-phosphotransferase</fullName>
    </alternativeName>
</protein>
<keyword evidence="4 13" id="KW-0808">Transferase</keyword>
<dbReference type="InterPro" id="IPR029056">
    <property type="entry name" value="Ribokinase-like"/>
</dbReference>
<dbReference type="InterPro" id="IPR001805">
    <property type="entry name" value="Adenokinase"/>
</dbReference>
<evidence type="ECO:0000256" key="7">
    <source>
        <dbReference type="ARBA" id="ARBA00022777"/>
    </source>
</evidence>
<evidence type="ECO:0000256" key="2">
    <source>
        <dbReference type="ARBA" id="ARBA00010688"/>
    </source>
</evidence>
<dbReference type="AlphaFoldDB" id="T1L227"/>
<dbReference type="GO" id="GO:0005829">
    <property type="term" value="C:cytosol"/>
    <property type="evidence" value="ECO:0007669"/>
    <property type="project" value="TreeGrafter"/>
</dbReference>
<evidence type="ECO:0000313" key="16">
    <source>
        <dbReference type="Proteomes" id="UP000015104"/>
    </source>
</evidence>
<evidence type="ECO:0000313" key="15">
    <source>
        <dbReference type="EnsemblMetazoa" id="tetur32g01790.1"/>
    </source>
</evidence>
<evidence type="ECO:0000256" key="12">
    <source>
        <dbReference type="PIRSR" id="PIRSR601805-1"/>
    </source>
</evidence>
<evidence type="ECO:0000256" key="13">
    <source>
        <dbReference type="RuleBase" id="RU368116"/>
    </source>
</evidence>
<dbReference type="FunFam" id="3.40.1190.20:FF:000076">
    <property type="entry name" value="Adenosine kinase"/>
    <property type="match status" value="1"/>
</dbReference>
<dbReference type="Gene3D" id="3.40.1190.20">
    <property type="match status" value="1"/>
</dbReference>
<comment type="pathway">
    <text evidence="1 13">Purine metabolism; AMP biosynthesis via salvage pathway; AMP from adenosine: step 1/1.</text>
</comment>
<dbReference type="EMBL" id="CAEY01000925">
    <property type="status" value="NOT_ANNOTATED_CDS"/>
    <property type="molecule type" value="Genomic_DNA"/>
</dbReference>
<dbReference type="GO" id="GO:0005634">
    <property type="term" value="C:nucleus"/>
    <property type="evidence" value="ECO:0007669"/>
    <property type="project" value="UniProtKB-SubCell"/>
</dbReference>
<accession>T1L227</accession>
<keyword evidence="8 13" id="KW-0067">ATP-binding</keyword>
<evidence type="ECO:0000256" key="10">
    <source>
        <dbReference type="ARBA" id="ARBA00051362"/>
    </source>
</evidence>
<dbReference type="UniPathway" id="UPA00588">
    <property type="reaction ID" value="UER00659"/>
</dbReference>
<evidence type="ECO:0000256" key="9">
    <source>
        <dbReference type="ARBA" id="ARBA00022842"/>
    </source>
</evidence>
<gene>
    <name evidence="15" type="primary">107369447</name>
</gene>
<evidence type="ECO:0000259" key="14">
    <source>
        <dbReference type="Pfam" id="PF00294"/>
    </source>
</evidence>
<proteinExistence type="inferred from homology"/>
<sequence length="350" mass="38709">MSNQVELTQGCIFGLGNPLLDLIAEVNEKFLEKYGLKADDAILYEDKHQGLEKDMLAQYSVNYVAGGSVQNTMRITEWCLGFKPNICTFMGCIGKDEFGDRMQKEAIKDKLTCVYRIDENEKTGYCCVLISNNGKTRSLVAYLGAANHMKKEHLMENWSHVEKAKLLYVSGFHLTVCVPAILEVAQHAANFDDKKFLFNLSAPFICEFFKDALLSVLPYVDILFGNSTEALALASALGWKTTEISEIAKLIAKQEKKNSKKPRMVVITNAADPITVALSDSDEVTYYPVDALSSEKIVDTNGAGDAFVAGFISQYISNESMEKCIKVASYAAQQIIQSEGAQYPSSPANY</sequence>
<dbReference type="EC" id="2.7.1.20" evidence="3 13"/>
<reference evidence="15" key="2">
    <citation type="submission" date="2015-06" db="UniProtKB">
        <authorList>
            <consortium name="EnsemblMetazoa"/>
        </authorList>
    </citation>
    <scope>IDENTIFICATION</scope>
</reference>